<dbReference type="Pfam" id="PF07550">
    <property type="entry name" value="Shr-like_HID"/>
    <property type="match status" value="1"/>
</dbReference>
<keyword evidence="8" id="KW-1185">Reference proteome</keyword>
<proteinExistence type="predicted"/>
<evidence type="ECO:0000313" key="7">
    <source>
        <dbReference type="EMBL" id="MBD2864708.1"/>
    </source>
</evidence>
<dbReference type="RefSeq" id="WP_190930335.1">
    <property type="nucleotide sequence ID" value="NZ_JACXJA010000032.1"/>
</dbReference>
<dbReference type="SMART" id="SM00635">
    <property type="entry name" value="BID_2"/>
    <property type="match status" value="1"/>
</dbReference>
<evidence type="ECO:0000313" key="8">
    <source>
        <dbReference type="Proteomes" id="UP000639396"/>
    </source>
</evidence>
<sequence>MTRKGSLIALAFLMLWPLALYSPSPASADGSGSAPISSYSHKWLVVPYGGAPAIDGSLSPGEWDSFPINDFSTVFEQKPSASDSSFAVSYDANYLYIGGSFDKVVKAITERLEIVLAKGSDGEAHYVLPVPITPTTPITVTDWNMGRQLSKTTPQRFTVGNATSSVNDTATRTVVEIAVPWSSLASSMPAGGEEWRLNIVHIYHLGTSPLAAWAPLETSNFIDQGGTKTVKANLVDEGRFGSLYFGQVPAGTAEQGSGVQLDYVSPTRKRLSFDRIDSSLSELQLEWKGPAGSWKPLAIDSHSYAGGRDTLVFDHPDTDAFGQYQLRLHRYEPGQPGGGKLSHIVTDRDSIIRAGIQAQLDLYPTPTVQSVTYAPPSQQVLDLIDLIPPSNGFRFTGLPEMPELHPDALYTLSADKKSLISTKTSTVYPNPSYPETGSITVSTRSGGTVTYPYYEDSSGKRYFLTAHLWYLQKAYVLGQLQQLSKTDPMGAAHVLNALLQAFDQYVPTTDYIWENYPINLTSGPPFNYWGGLWGRWSVSDLSSLSPVSVAFGNVRKTDALAQLSSIHGYDLEQRLLDELFIPSIDFVLSFPKALGNMNYTQWLGLIDAGKALNEPDYLHMAFEWMQAYTEMEFLSDGFWKEVTVSYHKQSIDGLDRAVDALNGHSDPDGYLSPRTGRRFDQLNMADDYPIIDKALRNNDLLVYPNGHVLPVMDTWANEKSAKPITGEGSFLMPTTKIARTASGSGAGQTQAWLQFVPKYGHNHYDPLNLNYYALGQELLPDLGYTYTKDRYFTLSTIGHNTVVVNSSNMAINNNSRNGGNIELFAPLGDAQVVRAEQSAGYNAASEYRREPWHITFPGAPNGEGYLLDLFRVEGGTRHEYTLNGDANRDALFVTDLELEPYGDYLLPPGVTVVEPTGFNESGSAQGHYYGYISINDVEKAVLPENADTFRVTLQTSENGTDKARMNIIGVLDDGSNELYLARSPSIRSTRLSGKALDTNDEAVKYDMPKLVLRRDGTQLQSTFITAMEPYAASAAPKIRTVDRLQLDSAPNGAVAVQVTYDNVTDIIISNTGSPDTPIVFDDIVMKGKTSFIRMIDQQVTQMVVVGGTALTKGSITVNGDGTVQGAITATKRKAAGDGFDGLVTSTVIPAGVAASLSGKYVVVKHPDQSTESFLIREVTTGSGGSTIVFEEHDPGFTIAGDGSSRQLFIPHASWTGTHTFQIDTVAGYEADPVSAVTLTSDKTYYLPGEPVQLAIAGTTRSGSPFGGVFHEVRYKSSDESVFAVGSDGTVSAVGSGIADITAVVDWNGRTYTDRITLVSQSSGSETFSFNNLPITSQTVPTLYVAGSDTVQLEANTPGESITFAFDAAKSDTYDIRFTPFVARSYGQYDVAVDGSPLGSYEFYASTGAAISTFELLGTRYLTEGTHTITFTNTGKHASSTNYKMGVRQLKLQESRLQPPALTAPGTPLRIGDAVTFTFADSPAWRSEVDGVYVGDTLLTPGQYTLSAGSLTLAPSAFDEPGSKLVRVIAGGYREALGMVKLYDGTDLAGLSLDTAPLVPAFRPDRYRYEAGVGSSSASASVTAAAIDGSSTITSGSLSATSTLTVPLALAAGANAVTLQNAKGGSASAYAVDVFRAYEPDALPFTVTGVVYEQRTIPVAGAIVTIPGTSLTATTDVYGQFQLYGVGPGQRRLAVSHPAKGSALSPLAQIESQTNTVTANVYYPFVDIVPPTVSLTGPALLTVGSSVYAQADEPAALYIVPETTPATAEAIRGAVTSGAGKQANAAENVSTELSTLGLEYGRYRVYAIDEGHNVSTNSYAVTLLPVMSGYIDHTNSLFTYHGTWTSYSSSSYHGGTMVLNRIAGSYAEIPFYGSRATWIGSRNAAYGLADVYMDDVFQETVNLYNPTLISKQTLYDTGVLTPGIHTMKIVVKGQRISPATNDHVSVDALHMIDPGHSAPVVSGVSAASLQAGTGLTATSSDNGTLYLVPSSTQATWAKIDQATQRTGLNKYGVKVAAQANVPATLDTTNLAQDRYVVYAVSDIGIVSAASAAIDIVATTSTLIDDTNPLITYYGNITANSSSSYYGGTERIGREAGAYFETEFYGNRAIVYGTLASNGGLVDVYLDDQYVMTYDYYRAGTGVTQSQIWDTGTLTPGLHKVKFVVTGNKHPSSQNIWLRFDYMRTYTP</sequence>
<dbReference type="InterPro" id="IPR008929">
    <property type="entry name" value="Chondroitin_lyas"/>
</dbReference>
<dbReference type="SUPFAM" id="SSF49464">
    <property type="entry name" value="Carboxypeptidase regulatory domain-like"/>
    <property type="match status" value="1"/>
</dbReference>
<evidence type="ECO:0000256" key="3">
    <source>
        <dbReference type="ARBA" id="ARBA00022764"/>
    </source>
</evidence>
<protein>
    <submittedName>
        <fullName evidence="7">DUF1533 domain-containing protein</fullName>
    </submittedName>
</protein>
<evidence type="ECO:0000256" key="4">
    <source>
        <dbReference type="ARBA" id="ARBA00023239"/>
    </source>
</evidence>
<keyword evidence="3" id="KW-0574">Periplasm</keyword>
<dbReference type="InterPro" id="IPR012480">
    <property type="entry name" value="Hepar_II_III_C"/>
</dbReference>
<dbReference type="GO" id="GO:0042597">
    <property type="term" value="C:periplasmic space"/>
    <property type="evidence" value="ECO:0007669"/>
    <property type="project" value="UniProtKB-SubCell"/>
</dbReference>
<dbReference type="Pfam" id="PF02368">
    <property type="entry name" value="Big_2"/>
    <property type="match status" value="1"/>
</dbReference>
<dbReference type="InterPro" id="IPR008964">
    <property type="entry name" value="Invasin/intimin_cell_adhesion"/>
</dbReference>
<dbReference type="SUPFAM" id="SSF49344">
    <property type="entry name" value="CBD9-like"/>
    <property type="match status" value="1"/>
</dbReference>
<evidence type="ECO:0000256" key="5">
    <source>
        <dbReference type="SAM" id="SignalP"/>
    </source>
</evidence>
<dbReference type="Pfam" id="PF07940">
    <property type="entry name" value="Hepar_II_III_C"/>
    <property type="match status" value="1"/>
</dbReference>
<dbReference type="InterPro" id="IPR008969">
    <property type="entry name" value="CarboxyPept-like_regulatory"/>
</dbReference>
<organism evidence="7 8">
    <name type="scientific">Paenibacillus oceani</name>
    <dbReference type="NCBI Taxonomy" id="2772510"/>
    <lineage>
        <taxon>Bacteria</taxon>
        <taxon>Bacillati</taxon>
        <taxon>Bacillota</taxon>
        <taxon>Bacilli</taxon>
        <taxon>Bacillales</taxon>
        <taxon>Paenibacillaceae</taxon>
        <taxon>Paenibacillus</taxon>
    </lineage>
</organism>
<feature type="signal peptide" evidence="5">
    <location>
        <begin position="1"/>
        <end position="28"/>
    </location>
</feature>
<keyword evidence="2 5" id="KW-0732">Signal</keyword>
<comment type="subcellular location">
    <subcellularLocation>
        <location evidence="1">Periplasm</location>
    </subcellularLocation>
</comment>
<evidence type="ECO:0000259" key="6">
    <source>
        <dbReference type="SMART" id="SM00635"/>
    </source>
</evidence>
<name>A0A927H1U8_9BACL</name>
<dbReference type="Gene3D" id="2.70.98.70">
    <property type="match status" value="1"/>
</dbReference>
<accession>A0A927H1U8</accession>
<gene>
    <name evidence="7" type="ORF">IDH45_22255</name>
</gene>
<evidence type="ECO:0000256" key="2">
    <source>
        <dbReference type="ARBA" id="ARBA00022729"/>
    </source>
</evidence>
<feature type="domain" description="BIG2" evidence="6">
    <location>
        <begin position="1232"/>
        <end position="1313"/>
    </location>
</feature>
<dbReference type="EMBL" id="JACXJA010000032">
    <property type="protein sequence ID" value="MBD2864708.1"/>
    <property type="molecule type" value="Genomic_DNA"/>
</dbReference>
<comment type="caution">
    <text evidence="7">The sequence shown here is derived from an EMBL/GenBank/DDBJ whole genome shotgun (WGS) entry which is preliminary data.</text>
</comment>
<dbReference type="InterPro" id="IPR011432">
    <property type="entry name" value="Shr-like_HID"/>
</dbReference>
<dbReference type="Gene3D" id="2.60.40.1120">
    <property type="entry name" value="Carboxypeptidase-like, regulatory domain"/>
    <property type="match status" value="1"/>
</dbReference>
<dbReference type="InterPro" id="IPR003343">
    <property type="entry name" value="Big_2"/>
</dbReference>
<dbReference type="Gene3D" id="2.60.40.1080">
    <property type="match status" value="1"/>
</dbReference>
<keyword evidence="4" id="KW-0456">Lyase</keyword>
<dbReference type="PANTHER" id="PTHR39210">
    <property type="entry name" value="HEPARIN-SULFATE LYASE"/>
    <property type="match status" value="1"/>
</dbReference>
<feature type="chain" id="PRO_5037871227" evidence="5">
    <location>
        <begin position="29"/>
        <end position="2186"/>
    </location>
</feature>
<dbReference type="Proteomes" id="UP000639396">
    <property type="component" value="Unassembled WGS sequence"/>
</dbReference>
<dbReference type="SUPFAM" id="SSF49373">
    <property type="entry name" value="Invasin/intimin cell-adhesion fragments"/>
    <property type="match status" value="1"/>
</dbReference>
<evidence type="ECO:0000256" key="1">
    <source>
        <dbReference type="ARBA" id="ARBA00004418"/>
    </source>
</evidence>
<dbReference type="PANTHER" id="PTHR39210:SF1">
    <property type="entry name" value="HEPARIN-SULFATE LYASE"/>
    <property type="match status" value="1"/>
</dbReference>
<reference evidence="7" key="1">
    <citation type="submission" date="2020-09" db="EMBL/GenBank/DDBJ databases">
        <title>A novel bacterium of genus Paenibacillus, isolated from South China Sea.</title>
        <authorList>
            <person name="Huang H."/>
            <person name="Mo K."/>
            <person name="Hu Y."/>
        </authorList>
    </citation>
    <scope>NUCLEOTIDE SEQUENCE</scope>
    <source>
        <strain evidence="7">IB182363</strain>
    </source>
</reference>
<dbReference type="Gene3D" id="2.60.120.260">
    <property type="entry name" value="Galactose-binding domain-like"/>
    <property type="match status" value="3"/>
</dbReference>
<dbReference type="GO" id="GO:0016829">
    <property type="term" value="F:lyase activity"/>
    <property type="evidence" value="ECO:0007669"/>
    <property type="project" value="UniProtKB-KW"/>
</dbReference>
<dbReference type="SUPFAM" id="SSF48230">
    <property type="entry name" value="Chondroitin AC/alginate lyase"/>
    <property type="match status" value="1"/>
</dbReference>
<dbReference type="Gene3D" id="2.60.40.1190">
    <property type="match status" value="1"/>
</dbReference>
<dbReference type="Gene3D" id="1.50.10.100">
    <property type="entry name" value="Chondroitin AC/alginate lyase"/>
    <property type="match status" value="1"/>
</dbReference>